<keyword evidence="2" id="KW-1185">Reference proteome</keyword>
<name>A0A8J3NF21_9ACTN</name>
<comment type="caution">
    <text evidence="1">The sequence shown here is derived from an EMBL/GenBank/DDBJ whole genome shotgun (WGS) entry which is preliminary data.</text>
</comment>
<proteinExistence type="predicted"/>
<dbReference type="Proteomes" id="UP000612808">
    <property type="component" value="Unassembled WGS sequence"/>
</dbReference>
<evidence type="ECO:0000313" key="1">
    <source>
        <dbReference type="EMBL" id="GID14450.1"/>
    </source>
</evidence>
<dbReference type="Gene3D" id="3.30.460.40">
    <property type="match status" value="1"/>
</dbReference>
<protein>
    <recommendedName>
        <fullName evidence="3">Aminoglycoside-2''-adenylyltransferase</fullName>
    </recommendedName>
</protein>
<evidence type="ECO:0008006" key="3">
    <source>
        <dbReference type="Google" id="ProtNLM"/>
    </source>
</evidence>
<accession>A0A8J3NF21</accession>
<evidence type="ECO:0000313" key="2">
    <source>
        <dbReference type="Proteomes" id="UP000612808"/>
    </source>
</evidence>
<dbReference type="EMBL" id="BOMB01000031">
    <property type="protein sequence ID" value="GID14450.1"/>
    <property type="molecule type" value="Genomic_DNA"/>
</dbReference>
<dbReference type="InterPro" id="IPR019646">
    <property type="entry name" value="Aminoglyc_AdlTrfase"/>
</dbReference>
<sequence>MTSDRAPHGAGPGAGPGEPVDLDLDAWAAWTPTELAARLAAVDVPWWVCGGWAIDLFHGAPRRAHEDIEFAVCRADFPAVRDALLAGGTHHMYYVGDGRAYRLGSVPPPEYTQVWTAERASGLFRTDTFLDPGDRDEWVCKRDERLRRPLADTIAVSADGVPYQRPEVVLLMKAKHRRPKDEADLAATLPLLSAAARAWLADALALIHPGHDWIAAAAGRTP</sequence>
<gene>
    <name evidence="1" type="ORF">Aru02nite_53390</name>
</gene>
<dbReference type="RefSeq" id="WP_203662264.1">
    <property type="nucleotide sequence ID" value="NZ_BAAAZM010000018.1"/>
</dbReference>
<reference evidence="1" key="1">
    <citation type="submission" date="2021-01" db="EMBL/GenBank/DDBJ databases">
        <title>Whole genome shotgun sequence of Actinocatenispora rupis NBRC 107355.</title>
        <authorList>
            <person name="Komaki H."/>
            <person name="Tamura T."/>
        </authorList>
    </citation>
    <scope>NUCLEOTIDE SEQUENCE</scope>
    <source>
        <strain evidence="1">NBRC 107355</strain>
    </source>
</reference>
<dbReference type="Pfam" id="PF10706">
    <property type="entry name" value="Aminoglyc_resit"/>
    <property type="match status" value="1"/>
</dbReference>
<dbReference type="AlphaFoldDB" id="A0A8J3NF21"/>
<organism evidence="1 2">
    <name type="scientific">Actinocatenispora rupis</name>
    <dbReference type="NCBI Taxonomy" id="519421"/>
    <lineage>
        <taxon>Bacteria</taxon>
        <taxon>Bacillati</taxon>
        <taxon>Actinomycetota</taxon>
        <taxon>Actinomycetes</taxon>
        <taxon>Micromonosporales</taxon>
        <taxon>Micromonosporaceae</taxon>
        <taxon>Actinocatenispora</taxon>
    </lineage>
</organism>